<name>A0A7Z0VK12_9GAMM</name>
<dbReference type="SUPFAM" id="SSF69322">
    <property type="entry name" value="Tricorn protease domain 2"/>
    <property type="match status" value="1"/>
</dbReference>
<evidence type="ECO:0000313" key="4">
    <source>
        <dbReference type="Proteomes" id="UP000094769"/>
    </source>
</evidence>
<comment type="caution">
    <text evidence="3">The sequence shown here is derived from an EMBL/GenBank/DDBJ whole genome shotgun (WGS) entry which is preliminary data.</text>
</comment>
<dbReference type="PROSITE" id="PS51257">
    <property type="entry name" value="PROKAR_LIPOPROTEIN"/>
    <property type="match status" value="1"/>
</dbReference>
<feature type="signal peptide" evidence="2">
    <location>
        <begin position="1"/>
        <end position="26"/>
    </location>
</feature>
<dbReference type="Pfam" id="PF09826">
    <property type="entry name" value="Beta_propel"/>
    <property type="match status" value="2"/>
</dbReference>
<evidence type="ECO:0000313" key="3">
    <source>
        <dbReference type="EMBL" id="ODJ87008.1"/>
    </source>
</evidence>
<feature type="region of interest" description="Disordered" evidence="1">
    <location>
        <begin position="700"/>
        <end position="739"/>
    </location>
</feature>
<reference evidence="3 4" key="1">
    <citation type="submission" date="2016-06" db="EMBL/GenBank/DDBJ databases">
        <title>Genome sequence of endosymbiont of Candidatus Endolucinida thiodiazotropha.</title>
        <authorList>
            <person name="Poehlein A."/>
            <person name="Koenig S."/>
            <person name="Heiden S.E."/>
            <person name="Thuermer A."/>
            <person name="Voget S."/>
            <person name="Daniel R."/>
            <person name="Markert S."/>
            <person name="Gros O."/>
            <person name="Schweder T."/>
        </authorList>
    </citation>
    <scope>NUCLEOTIDE SEQUENCE [LARGE SCALE GENOMIC DNA]</scope>
    <source>
        <strain evidence="3 4">COS</strain>
    </source>
</reference>
<evidence type="ECO:0000256" key="1">
    <source>
        <dbReference type="SAM" id="MobiDB-lite"/>
    </source>
</evidence>
<keyword evidence="4" id="KW-1185">Reference proteome</keyword>
<evidence type="ECO:0000256" key="2">
    <source>
        <dbReference type="SAM" id="SignalP"/>
    </source>
</evidence>
<organism evidence="3 4">
    <name type="scientific">Candidatus Thiodiazotropha endolucinida</name>
    <dbReference type="NCBI Taxonomy" id="1655433"/>
    <lineage>
        <taxon>Bacteria</taxon>
        <taxon>Pseudomonadati</taxon>
        <taxon>Pseudomonadota</taxon>
        <taxon>Gammaproteobacteria</taxon>
        <taxon>Chromatiales</taxon>
        <taxon>Sedimenticolaceae</taxon>
        <taxon>Candidatus Thiodiazotropha</taxon>
    </lineage>
</organism>
<dbReference type="RefSeq" id="WP_069125979.1">
    <property type="nucleotide sequence ID" value="NZ_MARB01000015.1"/>
</dbReference>
<accession>A0A7Z0VK12</accession>
<feature type="compositionally biased region" description="Polar residues" evidence="1">
    <location>
        <begin position="714"/>
        <end position="733"/>
    </location>
</feature>
<sequence>MSKPIRCSISAILLSTLLSLFSGCNSSDSGETIATSVETDVALKQFDHCDELKSYLISTSEQQSALSAYVQNSSVLPQDDFSSSPETTADSGSGQPAINRVSGTNNQVAGVDEADFVKTSGDYTYLLSGGNLMILQTWPADQSQEISRTEIDGSPRALFLNDDIVWVVSDLSYQSYPQFEESLAADIAPRTNQTTKVTLLQVTDPAQPVLIRETVLESSYVDARMIGQQVYLIVTAQLDLSPVLEDPDNVEIDELLPSLADNTAPSANSDPTTSVICGCDAVYRPEIANGTGTMTILGFDLANPLATISSQTILGNSGLVYASQENLYIASVEDQNWLWLPVMEGEEDPTPSTTIHKFTLQSNPQYVASGSVDGHLLNQFAMDEYQGTLRLVTTEQAWWSDADPENRLYVLEQSGDQLIQRAAIDGLGKPGESIFAARFDEDKGYLVTFEQIDPLITLDLSDTGNPLVAGELEVPGFSTYLHPIEGDLILAIGQDTDTNGIKLSLFDISDLAQPVLLNEHLIGAGSYSEAAYNHHAFTWFEQEQMLAIPVTHWNSSALEAIFDVDDIFNGLELFKVTAQQGIEPYAAIDHDIFYRNQNNSRWLYPEGIRRSFFVSDEAMNSYIYSISERGFLVNDLASPATNLAEIELPTESDNVYLFNEAQLARFDSCDEVKSFLVDTNRQQNDLLSYVGASSGGDFSSAPISGPAPLPDFDSGQSESQPSVNSVTGTNNQVAGVDEPDFIKTTGNHTYLLSGSNLVIMQTWPAAESQELSRTQIDGNPRAMFLYEDIVWVVSDLTQSNYPQFAESLTADFAPRIHRMTKVSLFRISDPQQPSLIRETVFESSYVDARRIGQHVYLIVSALIDLNPALDDPINVEIDELLPIQSDNTAPGTETQPDTSSICGCDAIYRPEIPNGTGTLTILNFDLANPLAVTSSQTILGNTGLVYASRDNLYIASVEDNFWTWLPVMLGGADLTVTTTIHKFSLQSSPQYLASGRVEGHLLNQFAMDEHRGALRLVTSERNWWSRETNNRLYVLAQSGKQLAERAYLDGLGKPGEEVYAVRFDEEKGYVVTFQQIDPLITLDLSDNRNPLVAGELEVPGFSTYLHPIEGDMILAVGREGSSIKLSLFDISDFAQPALLYDHLIGSSSYTEAAYNHHAFTWFEQEKMLAIPITAWGNALTSTTFGYNDIFNGLELFRVTAQAGIQPYAAIDHDIFYKDPNSTNFYYPESVRRSFFVADDAMNSYIYSISGRGLLVNDLASPDTNLAEVELPSDNNDYLY</sequence>
<dbReference type="Proteomes" id="UP000094769">
    <property type="component" value="Unassembled WGS sequence"/>
</dbReference>
<dbReference type="OrthoDB" id="9778998at2"/>
<feature type="region of interest" description="Disordered" evidence="1">
    <location>
        <begin position="77"/>
        <end position="104"/>
    </location>
</feature>
<proteinExistence type="predicted"/>
<protein>
    <submittedName>
        <fullName evidence="3">Beta propeller domain protein</fullName>
    </submittedName>
</protein>
<dbReference type="InterPro" id="IPR019198">
    <property type="entry name" value="Beta_propeller_containing"/>
</dbReference>
<feature type="chain" id="PRO_5031191872" evidence="2">
    <location>
        <begin position="27"/>
        <end position="1279"/>
    </location>
</feature>
<gene>
    <name evidence="3" type="ORF">CODIS_27570</name>
</gene>
<dbReference type="AlphaFoldDB" id="A0A7Z0VK12"/>
<keyword evidence="2" id="KW-0732">Signal</keyword>
<dbReference type="EMBL" id="MARB01000015">
    <property type="protein sequence ID" value="ODJ87008.1"/>
    <property type="molecule type" value="Genomic_DNA"/>
</dbReference>